<sequence>MAPTGRLLAVAALSFLCLQGLSGDSGSAFAQSQPPLHRIVRVEANDGGGLMPELPPSGLMPMPDLSPSGSPRPLVPFLAPAPLAPFFNNSTPKLSGKCTLNFTAVDKLMTTTAVDCFTSFAHFLANVICCPQLQATLTILIGQSSKQTGSLALDPTVANYCLSDVQELLLSQGASDNLHSLCSVHLSNVTEGSCPVSTVDSFESVVDSSKLLEACRKIDSVNDCCSQTCQNAINEAAQKISSKDGGLTSYPGSPKIDSCRNVVLRWLSSRLDPQSAKEMLRQISNCNVNGVCPLSFPDTSKVAKECGGTMKNSTACCKAMLTYVAHLQKQSFITNLQALNCASFLGAKLEKMNVSMNVYSSCQITLKDFSLQVGSQESGCLLPNMPSDASFDSTSGISFTCDLNDNIAAPWPSSMQAPSSSCNKSVNIPERPAVTSAQNGPTNIWKPTWGRGEEGGQTILILISNEMERKCPSCQQLNSEEPPTANCRQPPYKYCYIYGTSSLSSRRSISRQNYSCLQWKLLIFRGHDHGRPMIPSSATPRRRTSQRRRPRNAASASVRGSASASARALAAGLWRLRHAERMMAAGASPARAAQTQPQKLNKGRSRRRPASHLCYGNKRRADHLAAETHCRCRNGSILDKIDACVECPAAYGSSSMEKATKWDANHLHSRGRRGLQLDDIFFASPSTSPLLLLMEAGLEKARGHVRELEDERRVMTKRLERFLRKLAEEKAAWKARVRDTARHAVAALRDELGAERRHRRQLEQANARLLRDLAEARAAAKQQAQSYEMERKARELMEDACSELTREVEEDQAEVELLRRECLRMREEMEEERRMLQMAEVWREERVQMKLSDAKLALENKYTHLNRLQAEMEAFLRSKDDESASHSAALREARLISDAAAATSSSVVRSRQSGDNHHHHHHPVDSVDADSVLDHFRRKERERHRHAAAERERDGDGRRYSSSPASPASSKSNDMLQSVSPATDLFLAKADDDDDDMYADGGSSADLEMDSRSWVGTSDRSASVANGNGVGSGVTTEARSSGASRRSTKNTALIRRLWRSAITESRKKTGRTAADGGGWSPSYSDRRRSSVTAEGPPPPLPPAVPGEQCSSSSGSGLPLPPQRGGGGGGKQKQSLKEKLMEARMDDHKPFHAHAVKQKP</sequence>
<feature type="compositionally biased region" description="Basic residues" evidence="2">
    <location>
        <begin position="601"/>
        <end position="610"/>
    </location>
</feature>
<feature type="compositionally biased region" description="Basic and acidic residues" evidence="2">
    <location>
        <begin position="947"/>
        <end position="959"/>
    </location>
</feature>
<proteinExistence type="predicted"/>
<evidence type="ECO:0000256" key="3">
    <source>
        <dbReference type="SAM" id="SignalP"/>
    </source>
</evidence>
<feature type="domain" description="SPARK" evidence="4">
    <location>
        <begin position="95"/>
        <end position="246"/>
    </location>
</feature>
<accession>A0A811NIP6</accession>
<evidence type="ECO:0000256" key="1">
    <source>
        <dbReference type="SAM" id="Coils"/>
    </source>
</evidence>
<feature type="compositionally biased region" description="Low complexity" evidence="2">
    <location>
        <begin position="552"/>
        <end position="561"/>
    </location>
</feature>
<feature type="chain" id="PRO_5032764062" description="SPARK domain-containing protein" evidence="3">
    <location>
        <begin position="24"/>
        <end position="1159"/>
    </location>
</feature>
<feature type="signal peptide" evidence="3">
    <location>
        <begin position="1"/>
        <end position="23"/>
    </location>
</feature>
<feature type="compositionally biased region" description="Low complexity" evidence="2">
    <location>
        <begin position="961"/>
        <end position="972"/>
    </location>
</feature>
<keyword evidence="7" id="KW-1185">Reference proteome</keyword>
<feature type="domain" description="At1g61900-like C-terminal" evidence="5">
    <location>
        <begin position="291"/>
        <end position="363"/>
    </location>
</feature>
<dbReference type="EMBL" id="CAJGYO010000003">
    <property type="protein sequence ID" value="CAD6221791.1"/>
    <property type="molecule type" value="Genomic_DNA"/>
</dbReference>
<evidence type="ECO:0000259" key="4">
    <source>
        <dbReference type="Pfam" id="PF19160"/>
    </source>
</evidence>
<feature type="region of interest" description="Disordered" evidence="2">
    <location>
        <begin position="586"/>
        <end position="610"/>
    </location>
</feature>
<feature type="compositionally biased region" description="Basic residues" evidence="2">
    <location>
        <begin position="540"/>
        <end position="551"/>
    </location>
</feature>
<dbReference type="AlphaFoldDB" id="A0A811NIP6"/>
<feature type="region of interest" description="Disordered" evidence="2">
    <location>
        <begin position="992"/>
        <end position="1159"/>
    </location>
</feature>
<protein>
    <recommendedName>
        <fullName evidence="8">SPARK domain-containing protein</fullName>
    </recommendedName>
</protein>
<dbReference type="PANTHER" id="PTHR33831">
    <property type="entry name" value="GPI-ANCHORED PROTEIN"/>
    <property type="match status" value="1"/>
</dbReference>
<dbReference type="Proteomes" id="UP000604825">
    <property type="component" value="Unassembled WGS sequence"/>
</dbReference>
<dbReference type="Pfam" id="PF19160">
    <property type="entry name" value="SPARK"/>
    <property type="match status" value="1"/>
</dbReference>
<feature type="compositionally biased region" description="Polar residues" evidence="2">
    <location>
        <begin position="1035"/>
        <end position="1051"/>
    </location>
</feature>
<dbReference type="Pfam" id="PF26584">
    <property type="entry name" value="At1g61900"/>
    <property type="match status" value="1"/>
</dbReference>
<feature type="compositionally biased region" description="Low complexity" evidence="2">
    <location>
        <begin position="904"/>
        <end position="913"/>
    </location>
</feature>
<feature type="compositionally biased region" description="Low complexity" evidence="2">
    <location>
        <begin position="1105"/>
        <end position="1117"/>
    </location>
</feature>
<feature type="compositionally biased region" description="Basic and acidic residues" evidence="2">
    <location>
        <begin position="1134"/>
        <end position="1149"/>
    </location>
</feature>
<dbReference type="InterPro" id="IPR040336">
    <property type="entry name" value="At1g61900-like"/>
</dbReference>
<feature type="compositionally biased region" description="Basic residues" evidence="2">
    <location>
        <begin position="1150"/>
        <end position="1159"/>
    </location>
</feature>
<keyword evidence="1" id="KW-0175">Coiled coil</keyword>
<dbReference type="InterPro" id="IPR059003">
    <property type="entry name" value="At1g61900_C"/>
</dbReference>
<feature type="region of interest" description="Disordered" evidence="2">
    <location>
        <begin position="530"/>
        <end position="561"/>
    </location>
</feature>
<evidence type="ECO:0000313" key="6">
    <source>
        <dbReference type="EMBL" id="CAD6221791.1"/>
    </source>
</evidence>
<dbReference type="PANTHER" id="PTHR33831:SF5">
    <property type="entry name" value="OS07G0102300 PROTEIN"/>
    <property type="match status" value="1"/>
</dbReference>
<evidence type="ECO:0000259" key="5">
    <source>
        <dbReference type="Pfam" id="PF26584"/>
    </source>
</evidence>
<dbReference type="OrthoDB" id="1906601at2759"/>
<evidence type="ECO:0000313" key="7">
    <source>
        <dbReference type="Proteomes" id="UP000604825"/>
    </source>
</evidence>
<dbReference type="InterPro" id="IPR043891">
    <property type="entry name" value="SPARK"/>
</dbReference>
<organism evidence="6 7">
    <name type="scientific">Miscanthus lutarioriparius</name>
    <dbReference type="NCBI Taxonomy" id="422564"/>
    <lineage>
        <taxon>Eukaryota</taxon>
        <taxon>Viridiplantae</taxon>
        <taxon>Streptophyta</taxon>
        <taxon>Embryophyta</taxon>
        <taxon>Tracheophyta</taxon>
        <taxon>Spermatophyta</taxon>
        <taxon>Magnoliopsida</taxon>
        <taxon>Liliopsida</taxon>
        <taxon>Poales</taxon>
        <taxon>Poaceae</taxon>
        <taxon>PACMAD clade</taxon>
        <taxon>Panicoideae</taxon>
        <taxon>Andropogonodae</taxon>
        <taxon>Andropogoneae</taxon>
        <taxon>Saccharinae</taxon>
        <taxon>Miscanthus</taxon>
    </lineage>
</organism>
<feature type="region of interest" description="Disordered" evidence="2">
    <location>
        <begin position="904"/>
        <end position="977"/>
    </location>
</feature>
<name>A0A811NIP6_9POAL</name>
<keyword evidence="3" id="KW-0732">Signal</keyword>
<dbReference type="GO" id="GO:0005886">
    <property type="term" value="C:plasma membrane"/>
    <property type="evidence" value="ECO:0007669"/>
    <property type="project" value="TreeGrafter"/>
</dbReference>
<evidence type="ECO:0008006" key="8">
    <source>
        <dbReference type="Google" id="ProtNLM"/>
    </source>
</evidence>
<evidence type="ECO:0000256" key="2">
    <source>
        <dbReference type="SAM" id="MobiDB-lite"/>
    </source>
</evidence>
<reference evidence="6" key="1">
    <citation type="submission" date="2020-10" db="EMBL/GenBank/DDBJ databases">
        <authorList>
            <person name="Han B."/>
            <person name="Lu T."/>
            <person name="Zhao Q."/>
            <person name="Huang X."/>
            <person name="Zhao Y."/>
        </authorList>
    </citation>
    <scope>NUCLEOTIDE SEQUENCE</scope>
</reference>
<feature type="compositionally biased region" description="Pro residues" evidence="2">
    <location>
        <begin position="1095"/>
        <end position="1104"/>
    </location>
</feature>
<feature type="coiled-coil region" evidence="1">
    <location>
        <begin position="698"/>
        <end position="835"/>
    </location>
</feature>
<comment type="caution">
    <text evidence="6">The sequence shown here is derived from an EMBL/GenBank/DDBJ whole genome shotgun (WGS) entry which is preliminary data.</text>
</comment>
<gene>
    <name evidence="6" type="ORF">NCGR_LOCUS15004</name>
</gene>